<dbReference type="AlphaFoldDB" id="A0A0C9X589"/>
<dbReference type="HOGENOM" id="CLU_1337692_0_0_1"/>
<reference evidence="2 3" key="1">
    <citation type="submission" date="2014-04" db="EMBL/GenBank/DDBJ databases">
        <authorList>
            <consortium name="DOE Joint Genome Institute"/>
            <person name="Kuo A."/>
            <person name="Kohler A."/>
            <person name="Nagy L.G."/>
            <person name="Floudas D."/>
            <person name="Copeland A."/>
            <person name="Barry K.W."/>
            <person name="Cichocki N."/>
            <person name="Veneault-Fourrey C."/>
            <person name="LaButti K."/>
            <person name="Lindquist E.A."/>
            <person name="Lipzen A."/>
            <person name="Lundell T."/>
            <person name="Morin E."/>
            <person name="Murat C."/>
            <person name="Sun H."/>
            <person name="Tunlid A."/>
            <person name="Henrissat B."/>
            <person name="Grigoriev I.V."/>
            <person name="Hibbett D.S."/>
            <person name="Martin F."/>
            <person name="Nordberg H.P."/>
            <person name="Cantor M.N."/>
            <person name="Hua S.X."/>
        </authorList>
    </citation>
    <scope>NUCLEOTIDE SEQUENCE [LARGE SCALE GENOMIC DNA]</scope>
    <source>
        <strain evidence="2 3">LaAM-08-1</strain>
    </source>
</reference>
<organism evidence="2 3">
    <name type="scientific">Laccaria amethystina LaAM-08-1</name>
    <dbReference type="NCBI Taxonomy" id="1095629"/>
    <lineage>
        <taxon>Eukaryota</taxon>
        <taxon>Fungi</taxon>
        <taxon>Dikarya</taxon>
        <taxon>Basidiomycota</taxon>
        <taxon>Agaricomycotina</taxon>
        <taxon>Agaricomycetes</taxon>
        <taxon>Agaricomycetidae</taxon>
        <taxon>Agaricales</taxon>
        <taxon>Agaricineae</taxon>
        <taxon>Hydnangiaceae</taxon>
        <taxon>Laccaria</taxon>
    </lineage>
</organism>
<evidence type="ECO:0000256" key="1">
    <source>
        <dbReference type="SAM" id="MobiDB-lite"/>
    </source>
</evidence>
<reference evidence="3" key="2">
    <citation type="submission" date="2015-01" db="EMBL/GenBank/DDBJ databases">
        <title>Evolutionary Origins and Diversification of the Mycorrhizal Mutualists.</title>
        <authorList>
            <consortium name="DOE Joint Genome Institute"/>
            <consortium name="Mycorrhizal Genomics Consortium"/>
            <person name="Kohler A."/>
            <person name="Kuo A."/>
            <person name="Nagy L.G."/>
            <person name="Floudas D."/>
            <person name="Copeland A."/>
            <person name="Barry K.W."/>
            <person name="Cichocki N."/>
            <person name="Veneault-Fourrey C."/>
            <person name="LaButti K."/>
            <person name="Lindquist E.A."/>
            <person name="Lipzen A."/>
            <person name="Lundell T."/>
            <person name="Morin E."/>
            <person name="Murat C."/>
            <person name="Riley R."/>
            <person name="Ohm R."/>
            <person name="Sun H."/>
            <person name="Tunlid A."/>
            <person name="Henrissat B."/>
            <person name="Grigoriev I.V."/>
            <person name="Hibbett D.S."/>
            <person name="Martin F."/>
        </authorList>
    </citation>
    <scope>NUCLEOTIDE SEQUENCE [LARGE SCALE GENOMIC DNA]</scope>
    <source>
        <strain evidence="3">LaAM-08-1</strain>
    </source>
</reference>
<dbReference type="EMBL" id="KN838631">
    <property type="protein sequence ID" value="KIK00201.1"/>
    <property type="molecule type" value="Genomic_DNA"/>
</dbReference>
<protein>
    <submittedName>
        <fullName evidence="2">Uncharacterized protein</fullName>
    </submittedName>
</protein>
<accession>A0A0C9X589</accession>
<name>A0A0C9X589_9AGAR</name>
<evidence type="ECO:0000313" key="2">
    <source>
        <dbReference type="EMBL" id="KIK00201.1"/>
    </source>
</evidence>
<gene>
    <name evidence="2" type="ORF">K443DRAFT_616298</name>
</gene>
<evidence type="ECO:0000313" key="3">
    <source>
        <dbReference type="Proteomes" id="UP000054477"/>
    </source>
</evidence>
<dbReference type="Proteomes" id="UP000054477">
    <property type="component" value="Unassembled WGS sequence"/>
</dbReference>
<sequence>MQALSEVGLGFHWNYTMEFAYSGLVVSVYVGEVETHDFCLEAFPKPHRKQQASSSFSTTISSTMSNQHKDSSLKPLSYLKKAFERLRSPKPRSANDSTGAARSISAPPIMRTPSSAIRAADAGMTVAGDQAGHPSHETAQPFQQPFPVLTDHLKSDSCTSTAPPSNLPVADPGFKSANHSTNTEFGVMNNFERVQNVNTGNNQDN</sequence>
<proteinExistence type="predicted"/>
<keyword evidence="3" id="KW-1185">Reference proteome</keyword>
<feature type="region of interest" description="Disordered" evidence="1">
    <location>
        <begin position="85"/>
        <end position="108"/>
    </location>
</feature>